<evidence type="ECO:0000313" key="10">
    <source>
        <dbReference type="EMBL" id="KRO25271.1"/>
    </source>
</evidence>
<dbReference type="GO" id="GO:0050661">
    <property type="term" value="F:NADP binding"/>
    <property type="evidence" value="ECO:0007669"/>
    <property type="project" value="UniProtKB-UniRule"/>
</dbReference>
<dbReference type="PROSITE" id="PS00069">
    <property type="entry name" value="G6P_DEHYDROGENASE"/>
    <property type="match status" value="1"/>
</dbReference>
<feature type="active site" description="Proton acceptor" evidence="7">
    <location>
        <position position="244"/>
    </location>
</feature>
<evidence type="ECO:0000259" key="8">
    <source>
        <dbReference type="Pfam" id="PF00479"/>
    </source>
</evidence>
<dbReference type="GO" id="GO:0005829">
    <property type="term" value="C:cytosol"/>
    <property type="evidence" value="ECO:0007669"/>
    <property type="project" value="TreeGrafter"/>
</dbReference>
<evidence type="ECO:0000256" key="5">
    <source>
        <dbReference type="ARBA" id="ARBA00023002"/>
    </source>
</evidence>
<dbReference type="Gene3D" id="3.30.360.10">
    <property type="entry name" value="Dihydrodipicolinate Reductase, domain 2"/>
    <property type="match status" value="1"/>
</dbReference>
<dbReference type="EC" id="1.1.1.49" evidence="7"/>
<feature type="binding site" evidence="7">
    <location>
        <position position="347"/>
    </location>
    <ligand>
        <name>substrate</name>
    </ligand>
</feature>
<feature type="binding site" evidence="7">
    <location>
        <position position="45"/>
    </location>
    <ligand>
        <name>NADP(+)</name>
        <dbReference type="ChEBI" id="CHEBI:58349"/>
    </ligand>
</feature>
<dbReference type="PIRSF" id="PIRSF000110">
    <property type="entry name" value="G6PD"/>
    <property type="match status" value="1"/>
</dbReference>
<evidence type="ECO:0000313" key="11">
    <source>
        <dbReference type="Proteomes" id="UP000051249"/>
    </source>
</evidence>
<dbReference type="InterPro" id="IPR022674">
    <property type="entry name" value="G6P_DH_NAD-bd"/>
</dbReference>
<evidence type="ECO:0000256" key="4">
    <source>
        <dbReference type="ARBA" id="ARBA00022857"/>
    </source>
</evidence>
<dbReference type="GO" id="GO:0004345">
    <property type="term" value="F:glucose-6-phosphate dehydrogenase activity"/>
    <property type="evidence" value="ECO:0007669"/>
    <property type="project" value="UniProtKB-UniRule"/>
</dbReference>
<dbReference type="UniPathway" id="UPA00115">
    <property type="reaction ID" value="UER00408"/>
</dbReference>
<comment type="caution">
    <text evidence="7">Lacks conserved residue(s) required for the propagation of feature annotation.</text>
</comment>
<dbReference type="GO" id="GO:0009051">
    <property type="term" value="P:pentose-phosphate shunt, oxidative branch"/>
    <property type="evidence" value="ECO:0007669"/>
    <property type="project" value="TreeGrafter"/>
</dbReference>
<dbReference type="InterPro" id="IPR019796">
    <property type="entry name" value="G6P_DH_AS"/>
</dbReference>
<dbReference type="Proteomes" id="UP000051249">
    <property type="component" value="Unassembled WGS sequence"/>
</dbReference>
<feature type="binding site" evidence="7">
    <location>
        <position position="220"/>
    </location>
    <ligand>
        <name>substrate</name>
    </ligand>
</feature>
<comment type="similarity">
    <text evidence="2 7">Belongs to the glucose-6-phosphate dehydrogenase family.</text>
</comment>
<organism evidence="10 11">
    <name type="scientific">Pediococcus argentinicus</name>
    <dbReference type="NCBI Taxonomy" id="480391"/>
    <lineage>
        <taxon>Bacteria</taxon>
        <taxon>Bacillati</taxon>
        <taxon>Bacillota</taxon>
        <taxon>Bacilli</taxon>
        <taxon>Lactobacillales</taxon>
        <taxon>Lactobacillaceae</taxon>
        <taxon>Pediococcus</taxon>
    </lineage>
</organism>
<dbReference type="Pfam" id="PF00479">
    <property type="entry name" value="G6PD_N"/>
    <property type="match status" value="1"/>
</dbReference>
<evidence type="ECO:0000256" key="7">
    <source>
        <dbReference type="HAMAP-Rule" id="MF_00966"/>
    </source>
</evidence>
<dbReference type="InterPro" id="IPR022675">
    <property type="entry name" value="G6P_DH_C"/>
</dbReference>
<dbReference type="OrthoDB" id="9802739at2"/>
<comment type="function">
    <text evidence="7">Catalyzes the oxidation of glucose 6-phosphate to 6-phosphogluconolactone.</text>
</comment>
<dbReference type="PATRIC" id="fig|480391.4.peg.311"/>
<dbReference type="Pfam" id="PF02781">
    <property type="entry name" value="G6PD_C"/>
    <property type="match status" value="1"/>
</dbReference>
<dbReference type="Gene3D" id="3.40.50.720">
    <property type="entry name" value="NAD(P)-binding Rossmann-like Domain"/>
    <property type="match status" value="1"/>
</dbReference>
<dbReference type="SUPFAM" id="SSF51735">
    <property type="entry name" value="NAD(P)-binding Rossmann-fold domains"/>
    <property type="match status" value="1"/>
</dbReference>
<evidence type="ECO:0000259" key="9">
    <source>
        <dbReference type="Pfam" id="PF02781"/>
    </source>
</evidence>
<dbReference type="InterPro" id="IPR036291">
    <property type="entry name" value="NAD(P)-bd_dom_sf"/>
</dbReference>
<dbReference type="EMBL" id="JQCQ01000013">
    <property type="protein sequence ID" value="KRO25271.1"/>
    <property type="molecule type" value="Genomic_DNA"/>
</dbReference>
<evidence type="ECO:0000256" key="6">
    <source>
        <dbReference type="ARBA" id="ARBA00023277"/>
    </source>
</evidence>
<evidence type="ECO:0000256" key="1">
    <source>
        <dbReference type="ARBA" id="ARBA00004937"/>
    </source>
</evidence>
<comment type="pathway">
    <text evidence="1 7">Carbohydrate degradation; pentose phosphate pathway; D-ribulose 5-phosphate from D-glucose 6-phosphate (oxidative stage): step 1/3.</text>
</comment>
<accession>A0A0R2NHJ4</accession>
<feature type="domain" description="Glucose-6-phosphate dehydrogenase NAD-binding" evidence="8">
    <location>
        <begin position="8"/>
        <end position="190"/>
    </location>
</feature>
<gene>
    <name evidence="7" type="primary">zwf</name>
    <name evidence="10" type="ORF">IV88_GL000307</name>
</gene>
<sequence length="497" mass="57080">MDQRALFIIFGGTGDLAYRKLYPSLFRLYEKGYLKENFAVIGTARRPWSDDHFHEVVLNAIADDGRDVERTNTELARKFASHFYYQSHNVDDAEHYVNLKNLADKLDAKYELNGNRVYYLAMAPRFFGTISSHLKDQNLLTENGFNRLIIEKPFGRDYKTAKELNDSVSGSFAEDQIFRIDHYLGKEPIQSIAALRFGNQIISSLWNKEHIDNIQVTLAESLGVEERAGYYETAGALRDMVQNHIMQIVSLLTMEKPDVYDASHLRDKKVEALNNIQLYSVDEAKKNFVRGQYGEDANQTQASYRDEEGTDEHSQIDTFVAGKLISHNPTLEGVPVYVRTGKRLAKKTTQINVVFKNVDTDIFHNVEDNDAIGLQDNVLTIYIEPEMGYTLKLNTKYGNQGYNINPVHLRYRKTPEEKAKIPDAYERLIHDALRGDKTNFAHWHEVSRAWKLVDVIREAWDSEDANFPNYESGSMGPKDADELLTNDGRNWVFNPLK</sequence>
<feature type="binding site" evidence="7">
    <location>
        <position position="342"/>
    </location>
    <ligand>
        <name>substrate</name>
    </ligand>
</feature>
<dbReference type="PANTHER" id="PTHR23429">
    <property type="entry name" value="GLUCOSE-6-PHOSPHATE 1-DEHYDROGENASE G6PD"/>
    <property type="match status" value="1"/>
</dbReference>
<keyword evidence="5 7" id="KW-0560">Oxidoreductase</keyword>
<feature type="domain" description="Glucose-6-phosphate dehydrogenase C-terminal" evidence="9">
    <location>
        <begin position="194"/>
        <end position="491"/>
    </location>
</feature>
<name>A0A0R2NHJ4_9LACO</name>
<dbReference type="HAMAP" id="MF_00966">
    <property type="entry name" value="G6PD"/>
    <property type="match status" value="1"/>
</dbReference>
<dbReference type="InterPro" id="IPR001282">
    <property type="entry name" value="G6P_DH"/>
</dbReference>
<feature type="binding site" evidence="7">
    <location>
        <position position="152"/>
    </location>
    <ligand>
        <name>NADP(+)</name>
        <dbReference type="ChEBI" id="CHEBI:58349"/>
    </ligand>
</feature>
<feature type="binding site" evidence="7">
    <location>
        <position position="186"/>
    </location>
    <ligand>
        <name>substrate</name>
    </ligand>
</feature>
<feature type="binding site" evidence="7">
    <location>
        <position position="239"/>
    </location>
    <ligand>
        <name>substrate</name>
    </ligand>
</feature>
<feature type="binding site" evidence="7">
    <location>
        <position position="182"/>
    </location>
    <ligand>
        <name>substrate</name>
    </ligand>
</feature>
<dbReference type="PANTHER" id="PTHR23429:SF0">
    <property type="entry name" value="GLUCOSE-6-PHOSPHATE 1-DEHYDROGENASE"/>
    <property type="match status" value="1"/>
</dbReference>
<comment type="caution">
    <text evidence="10">The sequence shown here is derived from an EMBL/GenBank/DDBJ whole genome shotgun (WGS) entry which is preliminary data.</text>
</comment>
<keyword evidence="6 7" id="KW-0119">Carbohydrate metabolism</keyword>
<dbReference type="NCBIfam" id="TIGR00871">
    <property type="entry name" value="zwf"/>
    <property type="match status" value="1"/>
</dbReference>
<evidence type="ECO:0000256" key="3">
    <source>
        <dbReference type="ARBA" id="ARBA00022526"/>
    </source>
</evidence>
<reference evidence="10 11" key="1">
    <citation type="journal article" date="2015" name="Genome Announc.">
        <title>Expanding the biotechnology potential of lactobacilli through comparative genomics of 213 strains and associated genera.</title>
        <authorList>
            <person name="Sun Z."/>
            <person name="Harris H.M."/>
            <person name="McCann A."/>
            <person name="Guo C."/>
            <person name="Argimon S."/>
            <person name="Zhang W."/>
            <person name="Yang X."/>
            <person name="Jeffery I.B."/>
            <person name="Cooney J.C."/>
            <person name="Kagawa T.F."/>
            <person name="Liu W."/>
            <person name="Song Y."/>
            <person name="Salvetti E."/>
            <person name="Wrobel A."/>
            <person name="Rasinkangas P."/>
            <person name="Parkhill J."/>
            <person name="Rea M.C."/>
            <person name="O'Sullivan O."/>
            <person name="Ritari J."/>
            <person name="Douillard F.P."/>
            <person name="Paul Ross R."/>
            <person name="Yang R."/>
            <person name="Briner A.E."/>
            <person name="Felis G.E."/>
            <person name="de Vos W.M."/>
            <person name="Barrangou R."/>
            <person name="Klaenhammer T.R."/>
            <person name="Caufield P.W."/>
            <person name="Cui Y."/>
            <person name="Zhang H."/>
            <person name="O'Toole P.W."/>
        </authorList>
    </citation>
    <scope>NUCLEOTIDE SEQUENCE [LARGE SCALE GENOMIC DNA]</scope>
    <source>
        <strain evidence="10 11">DSM 23026</strain>
    </source>
</reference>
<dbReference type="PRINTS" id="PR00079">
    <property type="entry name" value="G6PDHDRGNASE"/>
</dbReference>
<proteinExistence type="inferred from homology"/>
<evidence type="ECO:0000256" key="2">
    <source>
        <dbReference type="ARBA" id="ARBA00009975"/>
    </source>
</evidence>
<comment type="catalytic activity">
    <reaction evidence="7">
        <text>D-glucose 6-phosphate + NADP(+) = 6-phospho-D-glucono-1,5-lactone + NADPH + H(+)</text>
        <dbReference type="Rhea" id="RHEA:15841"/>
        <dbReference type="ChEBI" id="CHEBI:15378"/>
        <dbReference type="ChEBI" id="CHEBI:57783"/>
        <dbReference type="ChEBI" id="CHEBI:57955"/>
        <dbReference type="ChEBI" id="CHEBI:58349"/>
        <dbReference type="ChEBI" id="CHEBI:61548"/>
        <dbReference type="EC" id="1.1.1.49"/>
    </reaction>
</comment>
<dbReference type="AlphaFoldDB" id="A0A0R2NHJ4"/>
<keyword evidence="3 7" id="KW-0313">Glucose metabolism</keyword>
<keyword evidence="11" id="KW-1185">Reference proteome</keyword>
<dbReference type="RefSeq" id="WP_057799174.1">
    <property type="nucleotide sequence ID" value="NZ_BJZZ01000012.1"/>
</dbReference>
<keyword evidence="4 7" id="KW-0521">NADP</keyword>
<dbReference type="SUPFAM" id="SSF55347">
    <property type="entry name" value="Glyceraldehyde-3-phosphate dehydrogenase-like, C-terminal domain"/>
    <property type="match status" value="1"/>
</dbReference>
<protein>
    <recommendedName>
        <fullName evidence="7">Glucose-6-phosphate 1-dehydrogenase</fullName>
        <shortName evidence="7">G6PD</shortName>
        <ecNumber evidence="7">1.1.1.49</ecNumber>
    </recommendedName>
</protein>
<dbReference type="GO" id="GO:0006006">
    <property type="term" value="P:glucose metabolic process"/>
    <property type="evidence" value="ECO:0007669"/>
    <property type="project" value="UniProtKB-KW"/>
</dbReference>